<dbReference type="InterPro" id="IPR011778">
    <property type="entry name" value="Hydantoinase/dihydroPyrase"/>
</dbReference>
<dbReference type="OrthoDB" id="9765462at2"/>
<evidence type="ECO:0000259" key="6">
    <source>
        <dbReference type="Pfam" id="PF01979"/>
    </source>
</evidence>
<feature type="domain" description="Amidohydrolase-related" evidence="6">
    <location>
        <begin position="47"/>
        <end position="435"/>
    </location>
</feature>
<dbReference type="GO" id="GO:0016812">
    <property type="term" value="F:hydrolase activity, acting on carbon-nitrogen (but not peptide) bonds, in cyclic amides"/>
    <property type="evidence" value="ECO:0007669"/>
    <property type="project" value="TreeGrafter"/>
</dbReference>
<comment type="cofactor">
    <cofactor evidence="1">
        <name>Zn(2+)</name>
        <dbReference type="ChEBI" id="CHEBI:29105"/>
    </cofactor>
</comment>
<dbReference type="STRING" id="573058.SAMN00017477_1731"/>
<evidence type="ECO:0000256" key="2">
    <source>
        <dbReference type="ARBA" id="ARBA00008829"/>
    </source>
</evidence>
<dbReference type="EMBL" id="FWWR01000011">
    <property type="protein sequence ID" value="SMB90978.1"/>
    <property type="molecule type" value="Genomic_DNA"/>
</dbReference>
<dbReference type="PANTHER" id="PTHR11647:SF1">
    <property type="entry name" value="COLLAPSIN RESPONSE MEDIATOR PROTEIN"/>
    <property type="match status" value="1"/>
</dbReference>
<dbReference type="InterPro" id="IPR050378">
    <property type="entry name" value="Metallo-dep_Hydrolases_sf"/>
</dbReference>
<evidence type="ECO:0000313" key="7">
    <source>
        <dbReference type="EMBL" id="SMB90978.1"/>
    </source>
</evidence>
<feature type="modified residue" description="N6-carboxylysine" evidence="5">
    <location>
        <position position="149"/>
    </location>
</feature>
<dbReference type="SUPFAM" id="SSF51556">
    <property type="entry name" value="Metallo-dependent hydrolases"/>
    <property type="match status" value="1"/>
</dbReference>
<dbReference type="InterPro" id="IPR006680">
    <property type="entry name" value="Amidohydro-rel"/>
</dbReference>
<dbReference type="AlphaFoldDB" id="A0A1W1VC83"/>
<dbReference type="FunFam" id="3.20.20.140:FF:000174">
    <property type="entry name" value="Dihydropyrimidinase-related protein 2"/>
    <property type="match status" value="1"/>
</dbReference>
<dbReference type="InterPro" id="IPR032466">
    <property type="entry name" value="Metal_Hydrolase"/>
</dbReference>
<dbReference type="Pfam" id="PF01979">
    <property type="entry name" value="Amidohydro_1"/>
    <property type="match status" value="1"/>
</dbReference>
<comment type="PTM">
    <text evidence="5">Carbamylation allows a single lysine to coordinate two divalent metal cations.</text>
</comment>
<dbReference type="Gene3D" id="3.20.20.140">
    <property type="entry name" value="Metal-dependent hydrolases"/>
    <property type="match status" value="1"/>
</dbReference>
<keyword evidence="4" id="KW-0378">Hydrolase</keyword>
<dbReference type="PANTHER" id="PTHR11647">
    <property type="entry name" value="HYDRANTOINASE/DIHYDROPYRIMIDINASE FAMILY MEMBER"/>
    <property type="match status" value="1"/>
</dbReference>
<keyword evidence="3" id="KW-0479">Metal-binding</keyword>
<evidence type="ECO:0000256" key="4">
    <source>
        <dbReference type="ARBA" id="ARBA00022801"/>
    </source>
</evidence>
<dbReference type="RefSeq" id="WP_084231269.1">
    <property type="nucleotide sequence ID" value="NZ_FWWR01000011.1"/>
</dbReference>
<reference evidence="8" key="1">
    <citation type="submission" date="2017-04" db="EMBL/GenBank/DDBJ databases">
        <authorList>
            <person name="Varghese N."/>
            <person name="Submissions S."/>
        </authorList>
    </citation>
    <scope>NUCLEOTIDE SEQUENCE [LARGE SCALE GENOMIC DNA]</scope>
    <source>
        <strain evidence="8">DSM 20463</strain>
    </source>
</reference>
<evidence type="ECO:0000256" key="5">
    <source>
        <dbReference type="PIRSR" id="PIRSR611778-50"/>
    </source>
</evidence>
<keyword evidence="8" id="KW-1185">Reference proteome</keyword>
<dbReference type="NCBIfam" id="TIGR02033">
    <property type="entry name" value="D-hydantoinase"/>
    <property type="match status" value="1"/>
</dbReference>
<evidence type="ECO:0000313" key="8">
    <source>
        <dbReference type="Proteomes" id="UP000192368"/>
    </source>
</evidence>
<dbReference type="SUPFAM" id="SSF51338">
    <property type="entry name" value="Composite domain of metallo-dependent hydrolases"/>
    <property type="match status" value="2"/>
</dbReference>
<evidence type="ECO:0000256" key="3">
    <source>
        <dbReference type="ARBA" id="ARBA00022723"/>
    </source>
</evidence>
<dbReference type="GO" id="GO:0005829">
    <property type="term" value="C:cytosol"/>
    <property type="evidence" value="ECO:0007669"/>
    <property type="project" value="TreeGrafter"/>
</dbReference>
<gene>
    <name evidence="7" type="ORF">SAMN00017477_1731</name>
</gene>
<dbReference type="GO" id="GO:0046872">
    <property type="term" value="F:metal ion binding"/>
    <property type="evidence" value="ECO:0007669"/>
    <property type="project" value="UniProtKB-KW"/>
</dbReference>
<dbReference type="InterPro" id="IPR011059">
    <property type="entry name" value="Metal-dep_hydrolase_composite"/>
</dbReference>
<evidence type="ECO:0000256" key="1">
    <source>
        <dbReference type="ARBA" id="ARBA00001947"/>
    </source>
</evidence>
<dbReference type="Gene3D" id="2.30.40.10">
    <property type="entry name" value="Urease, subunit C, domain 1"/>
    <property type="match status" value="1"/>
</dbReference>
<name>A0A1W1VC83_PEPAS</name>
<accession>A0A1W1VC83</accession>
<organism evidence="7 8">
    <name type="scientific">Peptoniphilus asaccharolyticus DSM 20463</name>
    <dbReference type="NCBI Taxonomy" id="573058"/>
    <lineage>
        <taxon>Bacteria</taxon>
        <taxon>Bacillati</taxon>
        <taxon>Bacillota</taxon>
        <taxon>Tissierellia</taxon>
        <taxon>Tissierellales</taxon>
        <taxon>Peptoniphilaceae</taxon>
        <taxon>Peptoniphilus</taxon>
    </lineage>
</organism>
<sequence>MKKLLKNGTIVTGEEIIQADLLIEDEKIIGIGKYDEADEVYDVTGMYVMPGGIDPHTHMELQQSPQYRSADDFYTGTVAAAVGGTTTILDHIAFGPEGANLHYSIDIYRELAKKSVVDYGFHGVIQHVDNDILKELDGIVRNEGITSFKAYSTYGYAMTDIDFYRILKQMKTSGGLLTIHCENDLITRYLIDEAMKAGKTDVKYFPSTRPNEAEAESVDTLLNLAKLVDVPVYIVHTSAAESVDRIKLSKEMGDEVYSETCTQYLMLTDEVYSKNGAKEGVKYLMQPPLRKKRDQEVLWNGLKDGDVVTVGTDHCPFIYETEKSKGIENFTNAPGGAPGVEERIKILFSEGVLKDRFDLNTFVKVVSTNSAKIFGMYPEKGSLDLNTDADIMVIDPNRSEKISVATQHSVCDYNAYEGLEVNCGIHLVFSRGKLVAKDGEFKGEKGYGKFIHRKNRDN</sequence>
<proteinExistence type="inferred from homology"/>
<protein>
    <submittedName>
        <fullName evidence="7">Dihydropyrimidinase</fullName>
    </submittedName>
</protein>
<comment type="similarity">
    <text evidence="2">Belongs to the metallo-dependent hydrolases superfamily. Hydantoinase/dihydropyrimidinase family.</text>
</comment>
<dbReference type="Proteomes" id="UP000192368">
    <property type="component" value="Unassembled WGS sequence"/>
</dbReference>